<reference evidence="1" key="1">
    <citation type="submission" date="2024-07" db="EMBL/GenBank/DDBJ databases">
        <authorList>
            <person name="Biller S.J."/>
        </authorList>
    </citation>
    <scope>NUCLEOTIDE SEQUENCE</scope>
    <source>
        <strain evidence="1">WC2409</strain>
    </source>
</reference>
<name>A0AB39W334_9FLAO</name>
<organism evidence="1">
    <name type="scientific">Flavobacterium sp. WC2409</name>
    <dbReference type="NCBI Taxonomy" id="3234139"/>
    <lineage>
        <taxon>Bacteria</taxon>
        <taxon>Pseudomonadati</taxon>
        <taxon>Bacteroidota</taxon>
        <taxon>Flavobacteriia</taxon>
        <taxon>Flavobacteriales</taxon>
        <taxon>Flavobacteriaceae</taxon>
        <taxon>Flavobacterium</taxon>
    </lineage>
</organism>
<protein>
    <submittedName>
        <fullName evidence="1">Uncharacterized protein</fullName>
    </submittedName>
</protein>
<dbReference type="RefSeq" id="WP_367768873.1">
    <property type="nucleotide sequence ID" value="NZ_CP165625.1"/>
</dbReference>
<evidence type="ECO:0000313" key="1">
    <source>
        <dbReference type="EMBL" id="XDU96295.1"/>
    </source>
</evidence>
<dbReference type="AlphaFoldDB" id="A0AB39W334"/>
<accession>A0AB39W334</accession>
<proteinExistence type="predicted"/>
<dbReference type="EMBL" id="CP165625">
    <property type="protein sequence ID" value="XDU96295.1"/>
    <property type="molecule type" value="Genomic_DNA"/>
</dbReference>
<gene>
    <name evidence="1" type="ORF">AB3G34_04105</name>
</gene>
<sequence length="86" mass="10302">MINSLERKNRLYAADLARKYFSGQISMHQFLNNLLDYQNDIKIRFLIDKVGKRPKKGWFFDVSRERNTAYIKEVFIIIEDLENSDV</sequence>